<dbReference type="SUPFAM" id="SSF55729">
    <property type="entry name" value="Acyl-CoA N-acyltransferases (Nat)"/>
    <property type="match status" value="1"/>
</dbReference>
<sequence length="204" mass="24381">MRVTELTESNEKWIRFLKEKKHLVFHRPEWKQFIEDSFGISMKYFAVEEDDKIRMIFPMGIIDSLLFGKRLISVPYLEYGGFAGESRYVQFLIEHVKQLYSSYDYIQVREGVPENYLVNNGFKKVEEASRFILNLDAEEKIWGSIDKQKRKAVRKAEEMGVEVRDIGYNEVSNVYRLYSHDMKKFGVPAFPIKYFDNFSYFVWQ</sequence>
<organism evidence="1 2">
    <name type="scientific">Candidatus Collierbacteria bacterium GW2011_GWB1_44_6</name>
    <dbReference type="NCBI Taxonomy" id="1618384"/>
    <lineage>
        <taxon>Bacteria</taxon>
        <taxon>Candidatus Collieribacteriota</taxon>
    </lineage>
</organism>
<evidence type="ECO:0000313" key="2">
    <source>
        <dbReference type="Proteomes" id="UP000034835"/>
    </source>
</evidence>
<dbReference type="AlphaFoldDB" id="A0A0G1MI85"/>
<reference evidence="1 2" key="1">
    <citation type="journal article" date="2015" name="Nature">
        <title>rRNA introns, odd ribosomes, and small enigmatic genomes across a large radiation of phyla.</title>
        <authorList>
            <person name="Brown C.T."/>
            <person name="Hug L.A."/>
            <person name="Thomas B.C."/>
            <person name="Sharon I."/>
            <person name="Castelle C.J."/>
            <person name="Singh A."/>
            <person name="Wilkins M.J."/>
            <person name="Williams K.H."/>
            <person name="Banfield J.F."/>
        </authorList>
    </citation>
    <scope>NUCLEOTIDE SEQUENCE [LARGE SCALE GENOMIC DNA]</scope>
</reference>
<dbReference type="Gene3D" id="3.40.630.30">
    <property type="match status" value="1"/>
</dbReference>
<protein>
    <recommendedName>
        <fullName evidence="3">FemAB family protein</fullName>
    </recommendedName>
</protein>
<comment type="caution">
    <text evidence="1">The sequence shown here is derived from an EMBL/GenBank/DDBJ whole genome shotgun (WGS) entry which is preliminary data.</text>
</comment>
<dbReference type="Pfam" id="PF02388">
    <property type="entry name" value="FemAB"/>
    <property type="match status" value="1"/>
</dbReference>
<accession>A0A0G1MI85</accession>
<gene>
    <name evidence="1" type="ORF">UW68_C0059G0011</name>
</gene>
<dbReference type="Proteomes" id="UP000034835">
    <property type="component" value="Unassembled WGS sequence"/>
</dbReference>
<proteinExistence type="predicted"/>
<name>A0A0G1MI85_9BACT</name>
<feature type="non-terminal residue" evidence="1">
    <location>
        <position position="204"/>
    </location>
</feature>
<dbReference type="GO" id="GO:0044038">
    <property type="term" value="P:cell wall macromolecule biosynthetic process"/>
    <property type="evidence" value="ECO:0007669"/>
    <property type="project" value="InterPro"/>
</dbReference>
<dbReference type="STRING" id="1618384.UW68_C0059G0011"/>
<evidence type="ECO:0008006" key="3">
    <source>
        <dbReference type="Google" id="ProtNLM"/>
    </source>
</evidence>
<evidence type="ECO:0000313" key="1">
    <source>
        <dbReference type="EMBL" id="KKT71669.1"/>
    </source>
</evidence>
<dbReference type="InterPro" id="IPR003447">
    <property type="entry name" value="FEMABX"/>
</dbReference>
<dbReference type="InterPro" id="IPR016181">
    <property type="entry name" value="Acyl_CoA_acyltransferase"/>
</dbReference>
<dbReference type="EMBL" id="LCJG01000059">
    <property type="protein sequence ID" value="KKT71669.1"/>
    <property type="molecule type" value="Genomic_DNA"/>
</dbReference>
<dbReference type="GO" id="GO:0016755">
    <property type="term" value="F:aminoacyltransferase activity"/>
    <property type="evidence" value="ECO:0007669"/>
    <property type="project" value="InterPro"/>
</dbReference>